<organism evidence="6 7">
    <name type="scientific">Natronospira bacteriovora</name>
    <dbReference type="NCBI Taxonomy" id="3069753"/>
    <lineage>
        <taxon>Bacteria</taxon>
        <taxon>Pseudomonadati</taxon>
        <taxon>Pseudomonadota</taxon>
        <taxon>Gammaproteobacteria</taxon>
        <taxon>Natronospirales</taxon>
        <taxon>Natronospiraceae</taxon>
        <taxon>Natronospira</taxon>
    </lineage>
</organism>
<keyword evidence="2" id="KW-0067">ATP-binding</keyword>
<feature type="binding site" evidence="2">
    <location>
        <position position="73"/>
    </location>
    <ligand>
        <name>Mg(2+)</name>
        <dbReference type="ChEBI" id="CHEBI:18420"/>
        <label>4</label>
    </ligand>
</feature>
<feature type="region of interest" description="Disordered" evidence="3">
    <location>
        <begin position="302"/>
        <end position="321"/>
    </location>
</feature>
<feature type="binding site" evidence="2">
    <location>
        <position position="211"/>
    </location>
    <ligand>
        <name>Mg(2+)</name>
        <dbReference type="ChEBI" id="CHEBI:18420"/>
        <label>5</label>
    </ligand>
</feature>
<feature type="binding site" evidence="2">
    <location>
        <position position="313"/>
    </location>
    <ligand>
        <name>substrate</name>
    </ligand>
</feature>
<feature type="binding site" evidence="2">
    <location>
        <begin position="119"/>
        <end position="120"/>
    </location>
    <ligand>
        <name>ATP</name>
        <dbReference type="ChEBI" id="CHEBI:30616"/>
    </ligand>
</feature>
<feature type="binding site" evidence="2">
    <location>
        <position position="73"/>
    </location>
    <ligand>
        <name>Mg(2+)</name>
        <dbReference type="ChEBI" id="CHEBI:18420"/>
        <label>3</label>
    </ligand>
</feature>
<dbReference type="CDD" id="cd02194">
    <property type="entry name" value="ThiL"/>
    <property type="match status" value="1"/>
</dbReference>
<comment type="catalytic activity">
    <reaction evidence="2">
        <text>thiamine phosphate + ATP = thiamine diphosphate + ADP</text>
        <dbReference type="Rhea" id="RHEA:15913"/>
        <dbReference type="ChEBI" id="CHEBI:30616"/>
        <dbReference type="ChEBI" id="CHEBI:37575"/>
        <dbReference type="ChEBI" id="CHEBI:58937"/>
        <dbReference type="ChEBI" id="CHEBI:456216"/>
        <dbReference type="EC" id="2.7.4.16"/>
    </reaction>
</comment>
<dbReference type="PANTHER" id="PTHR30270:SF0">
    <property type="entry name" value="THIAMINE-MONOPHOSPHATE KINASE"/>
    <property type="match status" value="1"/>
</dbReference>
<comment type="pathway">
    <text evidence="2">Cofactor biosynthesis; thiamine diphosphate biosynthesis; thiamine diphosphate from thiamine phosphate: step 1/1.</text>
</comment>
<feature type="binding site" evidence="2">
    <location>
        <position position="120"/>
    </location>
    <ligand>
        <name>Mg(2+)</name>
        <dbReference type="ChEBI" id="CHEBI:18420"/>
        <label>1</label>
    </ligand>
</feature>
<evidence type="ECO:0000256" key="2">
    <source>
        <dbReference type="HAMAP-Rule" id="MF_02128"/>
    </source>
</evidence>
<proteinExistence type="inferred from homology"/>
<dbReference type="Gene3D" id="3.30.1330.10">
    <property type="entry name" value="PurM-like, N-terminal domain"/>
    <property type="match status" value="1"/>
</dbReference>
<dbReference type="InterPro" id="IPR006283">
    <property type="entry name" value="ThiL-like"/>
</dbReference>
<dbReference type="InterPro" id="IPR010918">
    <property type="entry name" value="PurM-like_C_dom"/>
</dbReference>
<comment type="similarity">
    <text evidence="2">Belongs to the thiamine-monophosphate kinase family.</text>
</comment>
<dbReference type="Pfam" id="PF00586">
    <property type="entry name" value="AIRS"/>
    <property type="match status" value="1"/>
</dbReference>
<accession>A0ABU0W3Q6</accession>
<dbReference type="Gene3D" id="3.90.650.10">
    <property type="entry name" value="PurM-like C-terminal domain"/>
    <property type="match status" value="1"/>
</dbReference>
<dbReference type="RefSeq" id="WP_306727028.1">
    <property type="nucleotide sequence ID" value="NZ_JAVDDT010000001.1"/>
</dbReference>
<dbReference type="PIRSF" id="PIRSF005303">
    <property type="entry name" value="Thiam_monoph_kin"/>
    <property type="match status" value="1"/>
</dbReference>
<gene>
    <name evidence="2 6" type="primary">thiL</name>
    <name evidence="6" type="ORF">RBH19_01490</name>
</gene>
<dbReference type="SUPFAM" id="SSF56042">
    <property type="entry name" value="PurM C-terminal domain-like"/>
    <property type="match status" value="1"/>
</dbReference>
<name>A0ABU0W3Q6_9GAMM</name>
<reference evidence="6 7" key="1">
    <citation type="submission" date="2023-08" db="EMBL/GenBank/DDBJ databases">
        <title>Whole-genome sequencing of halo(alkali)philic microorganisms from hypersaline lakes.</title>
        <authorList>
            <person name="Sorokin D.Y."/>
            <person name="Abbas B."/>
            <person name="Merkel A.Y."/>
        </authorList>
    </citation>
    <scope>NUCLEOTIDE SEQUENCE [LARGE SCALE GENOMIC DNA]</scope>
    <source>
        <strain evidence="6 7">AB-CW4</strain>
    </source>
</reference>
<evidence type="ECO:0000256" key="3">
    <source>
        <dbReference type="SAM" id="MobiDB-lite"/>
    </source>
</evidence>
<sequence length="321" mass="33537">MSRGEFDIIRDYFRRRAGQREDLLLGIGDDGAVVKAAGELAWVVDTINSGVHFPEDAPAHVVGHRVLAVNLSDMVAMGADPRWALLALTLPVAEEAWLDDFCDGFFRLAGEAGCVLAGGDLTRGPLAATVTLLGPLHGRAVTRAGARVGDDILVSGTLGDARAGLDIALGDGAPADGAEAFLLNRYLYPAPRLALAPLLPRYAHAALDLSDGLCADLSHMLEASGVGAELSLAELPLSEALAAHAPEEARRLALAGGDDYEIVCAVDPGQREAFMAAAAAAGVSLTRIGRVTDDKELRVLDEAGEPEPLPGSFRHFGDHDA</sequence>
<comment type="caution">
    <text evidence="6">The sequence shown here is derived from an EMBL/GenBank/DDBJ whole genome shotgun (WGS) entry which is preliminary data.</text>
</comment>
<dbReference type="Proteomes" id="UP001239019">
    <property type="component" value="Unassembled WGS sequence"/>
</dbReference>
<evidence type="ECO:0000313" key="7">
    <source>
        <dbReference type="Proteomes" id="UP001239019"/>
    </source>
</evidence>
<keyword evidence="2" id="KW-0547">Nucleotide-binding</keyword>
<feature type="binding site" evidence="2">
    <location>
        <position position="45"/>
    </location>
    <ligand>
        <name>Mg(2+)</name>
        <dbReference type="ChEBI" id="CHEBI:18420"/>
        <label>2</label>
    </ligand>
</feature>
<evidence type="ECO:0000313" key="6">
    <source>
        <dbReference type="EMBL" id="MDQ2068543.1"/>
    </source>
</evidence>
<feature type="domain" description="PurM-like N-terminal" evidence="4">
    <location>
        <begin position="28"/>
        <end position="134"/>
    </location>
</feature>
<feature type="binding site" evidence="2">
    <location>
        <position position="30"/>
    </location>
    <ligand>
        <name>Mg(2+)</name>
        <dbReference type="ChEBI" id="CHEBI:18420"/>
        <label>4</label>
    </ligand>
</feature>
<feature type="domain" description="PurM-like C-terminal" evidence="5">
    <location>
        <begin position="147"/>
        <end position="299"/>
    </location>
</feature>
<keyword evidence="1 2" id="KW-0784">Thiamine biosynthesis</keyword>
<keyword evidence="2 6" id="KW-0808">Transferase</keyword>
<keyword evidence="2 6" id="KW-0418">Kinase</keyword>
<feature type="binding site" evidence="2">
    <location>
        <position position="143"/>
    </location>
    <ligand>
        <name>ATP</name>
        <dbReference type="ChEBI" id="CHEBI:30616"/>
    </ligand>
</feature>
<feature type="binding site" evidence="2">
    <location>
        <position position="30"/>
    </location>
    <ligand>
        <name>Mg(2+)</name>
        <dbReference type="ChEBI" id="CHEBI:18420"/>
        <label>3</label>
    </ligand>
</feature>
<dbReference type="PANTHER" id="PTHR30270">
    <property type="entry name" value="THIAMINE-MONOPHOSPHATE KINASE"/>
    <property type="match status" value="1"/>
</dbReference>
<dbReference type="InterPro" id="IPR036676">
    <property type="entry name" value="PurM-like_C_sf"/>
</dbReference>
<feature type="binding site" evidence="2">
    <location>
        <position position="210"/>
    </location>
    <ligand>
        <name>ATP</name>
        <dbReference type="ChEBI" id="CHEBI:30616"/>
    </ligand>
</feature>
<keyword evidence="2" id="KW-0479">Metal-binding</keyword>
<feature type="binding site" evidence="2">
    <location>
        <position position="258"/>
    </location>
    <ligand>
        <name>substrate</name>
    </ligand>
</feature>
<evidence type="ECO:0000259" key="5">
    <source>
        <dbReference type="Pfam" id="PF02769"/>
    </source>
</evidence>
<dbReference type="EC" id="2.7.4.16" evidence="2"/>
<dbReference type="HAMAP" id="MF_02128">
    <property type="entry name" value="TMP_kinase"/>
    <property type="match status" value="1"/>
</dbReference>
<dbReference type="NCBIfam" id="TIGR01379">
    <property type="entry name" value="thiL"/>
    <property type="match status" value="1"/>
</dbReference>
<feature type="binding site" evidence="2">
    <location>
        <position position="73"/>
    </location>
    <ligand>
        <name>Mg(2+)</name>
        <dbReference type="ChEBI" id="CHEBI:18420"/>
        <label>2</label>
    </ligand>
</feature>
<comment type="caution">
    <text evidence="2">Lacks conserved residue(s) required for the propagation of feature annotation.</text>
</comment>
<keyword evidence="7" id="KW-1185">Reference proteome</keyword>
<protein>
    <recommendedName>
        <fullName evidence="2">Thiamine-monophosphate kinase</fullName>
        <shortName evidence="2">TMP kinase</shortName>
        <shortName evidence="2">Thiamine-phosphate kinase</shortName>
        <ecNumber evidence="2">2.7.4.16</ecNumber>
    </recommendedName>
</protein>
<keyword evidence="2" id="KW-0460">Magnesium</keyword>
<feature type="binding site" evidence="2">
    <location>
        <position position="208"/>
    </location>
    <ligand>
        <name>Mg(2+)</name>
        <dbReference type="ChEBI" id="CHEBI:18420"/>
        <label>3</label>
    </ligand>
</feature>
<dbReference type="InterPro" id="IPR036921">
    <property type="entry name" value="PurM-like_N_sf"/>
</dbReference>
<evidence type="ECO:0000259" key="4">
    <source>
        <dbReference type="Pfam" id="PF00586"/>
    </source>
</evidence>
<comment type="miscellaneous">
    <text evidence="2">Reaction mechanism of ThiL seems to utilize a direct, inline transfer of the gamma-phosphate of ATP to TMP rather than a phosphorylated enzyme intermediate.</text>
</comment>
<feature type="binding site" evidence="2">
    <location>
        <position position="45"/>
    </location>
    <ligand>
        <name>Mg(2+)</name>
        <dbReference type="ChEBI" id="CHEBI:18420"/>
        <label>1</label>
    </ligand>
</feature>
<feature type="binding site" evidence="2">
    <location>
        <position position="52"/>
    </location>
    <ligand>
        <name>substrate</name>
    </ligand>
</feature>
<dbReference type="Pfam" id="PF02769">
    <property type="entry name" value="AIRS_C"/>
    <property type="match status" value="1"/>
</dbReference>
<comment type="function">
    <text evidence="2">Catalyzes the ATP-dependent phosphorylation of thiamine-monophosphate (TMP) to form thiamine-pyrophosphate (TPP), the active form of vitamin B1.</text>
</comment>
<dbReference type="EMBL" id="JAVDDT010000001">
    <property type="protein sequence ID" value="MDQ2068543.1"/>
    <property type="molecule type" value="Genomic_DNA"/>
</dbReference>
<evidence type="ECO:0000256" key="1">
    <source>
        <dbReference type="ARBA" id="ARBA00022977"/>
    </source>
</evidence>
<dbReference type="SUPFAM" id="SSF55326">
    <property type="entry name" value="PurM N-terminal domain-like"/>
    <property type="match status" value="1"/>
</dbReference>
<dbReference type="InterPro" id="IPR016188">
    <property type="entry name" value="PurM-like_N"/>
</dbReference>
<dbReference type="GO" id="GO:0009030">
    <property type="term" value="F:thiamine-phosphate kinase activity"/>
    <property type="evidence" value="ECO:0007669"/>
    <property type="project" value="UniProtKB-EC"/>
</dbReference>